<evidence type="ECO:0000256" key="3">
    <source>
        <dbReference type="ARBA" id="ARBA00023274"/>
    </source>
</evidence>
<dbReference type="PANTHER" id="PTHR11489">
    <property type="entry name" value="40S RIBOSOMAL PROTEIN SA"/>
    <property type="match status" value="1"/>
</dbReference>
<gene>
    <name evidence="5" type="primary">rps0</name>
</gene>
<keyword evidence="4" id="KW-1133">Transmembrane helix</keyword>
<accession>A0A0H5BK56</accession>
<dbReference type="Gene3D" id="3.40.50.10490">
    <property type="entry name" value="Glucose-6-phosphate isomerase like protein, domain 1"/>
    <property type="match status" value="1"/>
</dbReference>
<comment type="similarity">
    <text evidence="1">Belongs to the universal ribosomal protein uS2 family.</text>
</comment>
<dbReference type="AlphaFoldDB" id="A0A0H5BK56"/>
<feature type="transmembrane region" description="Helical" evidence="4">
    <location>
        <begin position="160"/>
        <end position="177"/>
    </location>
</feature>
<dbReference type="InterPro" id="IPR005707">
    <property type="entry name" value="Ribosomal_uS2_euk/arc"/>
</dbReference>
<evidence type="ECO:0000313" key="5">
    <source>
        <dbReference type="EMBL" id="BAS01570.1"/>
    </source>
</evidence>
<keyword evidence="2 5" id="KW-0689">Ribosomal protein</keyword>
<keyword evidence="3" id="KW-0687">Ribonucleoprotein</keyword>
<evidence type="ECO:0000256" key="2">
    <source>
        <dbReference type="ARBA" id="ARBA00022980"/>
    </source>
</evidence>
<reference evidence="5" key="1">
    <citation type="journal article" date="2015" name="Genome Biol. Evol.">
        <title>Nucleomorph Genome Sequences of Two Chlorarachniophytes, Amorphochlora amoebiformis and Lotharella vacuolata.</title>
        <authorList>
            <person name="Suzuki S."/>
            <person name="Shirato S."/>
            <person name="Hirakawa Y."/>
            <person name="Ishida K."/>
        </authorList>
    </citation>
    <scope>NUCLEOTIDE SEQUENCE</scope>
    <source>
        <strain evidence="5">CCMP240</strain>
    </source>
</reference>
<proteinExistence type="inferred from homology"/>
<evidence type="ECO:0000256" key="1">
    <source>
        <dbReference type="ARBA" id="ARBA00006242"/>
    </source>
</evidence>
<organism evidence="5">
    <name type="scientific">Lotharella vacuolata</name>
    <dbReference type="NCBI Taxonomy" id="74820"/>
    <lineage>
        <taxon>Eukaryota</taxon>
        <taxon>Sar</taxon>
        <taxon>Rhizaria</taxon>
        <taxon>Cercozoa</taxon>
        <taxon>Chlorarachniophyceae</taxon>
        <taxon>Lotharella</taxon>
    </lineage>
</organism>
<dbReference type="GO" id="GO:0015935">
    <property type="term" value="C:small ribosomal subunit"/>
    <property type="evidence" value="ECO:0007669"/>
    <property type="project" value="InterPro"/>
</dbReference>
<name>A0A0H5BK56_9EUKA</name>
<protein>
    <submittedName>
        <fullName evidence="5">Ribosomal protein S0</fullName>
    </submittedName>
</protein>
<dbReference type="EMBL" id="AB996600">
    <property type="protein sequence ID" value="BAS01570.1"/>
    <property type="molecule type" value="Genomic_DNA"/>
</dbReference>
<dbReference type="PRINTS" id="PR00395">
    <property type="entry name" value="RIBOSOMALS2"/>
</dbReference>
<dbReference type="GO" id="GO:0006412">
    <property type="term" value="P:translation"/>
    <property type="evidence" value="ECO:0007669"/>
    <property type="project" value="InterPro"/>
</dbReference>
<dbReference type="InterPro" id="IPR001865">
    <property type="entry name" value="Ribosomal_uS2"/>
</dbReference>
<keyword evidence="5" id="KW-0542">Nucleomorph</keyword>
<dbReference type="GO" id="GO:0003735">
    <property type="term" value="F:structural constituent of ribosome"/>
    <property type="evidence" value="ECO:0007669"/>
    <property type="project" value="InterPro"/>
</dbReference>
<sequence length="232" mass="27308">MYFSKKVISLLIFSQNNLGNQSCNFRIMRYIHKKTKYGYHMINLLKSYRKIMYSLSVILVQPNLNNIALVDVKTFSQLAAKKFCKITGIKGFFKNFYSGSFTNNKKLEIFKTVIVAEPKAETRVIHELKSTHIPIIAFCNTDNSLRYLDFPIILNTNSKFSSTILYYVIAKIYTVLMKKKHVRTRMRFKDFMVEKKIKKQNIKKKNLRRRDSNPSLTGESHYIGHRTLKIIR</sequence>
<keyword evidence="4" id="KW-0812">Transmembrane</keyword>
<evidence type="ECO:0000256" key="4">
    <source>
        <dbReference type="SAM" id="Phobius"/>
    </source>
</evidence>
<keyword evidence="4" id="KW-0472">Membrane</keyword>
<dbReference type="InterPro" id="IPR023591">
    <property type="entry name" value="Ribosomal_uS2_flav_dom_sf"/>
</dbReference>
<geneLocation type="nucleomorph" evidence="5"/>
<dbReference type="SUPFAM" id="SSF52313">
    <property type="entry name" value="Ribosomal protein S2"/>
    <property type="match status" value="1"/>
</dbReference>
<dbReference type="Pfam" id="PF00318">
    <property type="entry name" value="Ribosomal_S2"/>
    <property type="match status" value="1"/>
</dbReference>